<dbReference type="AlphaFoldDB" id="A0A0A9EF80"/>
<sequence>MLADYTVLMTPFTLKIPHVMFNGLCMIELMFYWSIMLFTHVVFRLLTVK</sequence>
<reference evidence="2" key="1">
    <citation type="submission" date="2014-09" db="EMBL/GenBank/DDBJ databases">
        <authorList>
            <person name="Magalhaes I.L.F."/>
            <person name="Oliveira U."/>
            <person name="Santos F.R."/>
            <person name="Vidigal T.H.D.A."/>
            <person name="Brescovit A.D."/>
            <person name="Santos A.J."/>
        </authorList>
    </citation>
    <scope>NUCLEOTIDE SEQUENCE</scope>
    <source>
        <tissue evidence="2">Shoot tissue taken approximately 20 cm above the soil surface</tissue>
    </source>
</reference>
<keyword evidence="1" id="KW-0472">Membrane</keyword>
<evidence type="ECO:0000256" key="1">
    <source>
        <dbReference type="SAM" id="Phobius"/>
    </source>
</evidence>
<protein>
    <submittedName>
        <fullName evidence="2">Uncharacterized protein</fullName>
    </submittedName>
</protein>
<accession>A0A0A9EF80</accession>
<reference evidence="2" key="2">
    <citation type="journal article" date="2015" name="Data Brief">
        <title>Shoot transcriptome of the giant reed, Arundo donax.</title>
        <authorList>
            <person name="Barrero R.A."/>
            <person name="Guerrero F.D."/>
            <person name="Moolhuijzen P."/>
            <person name="Goolsby J.A."/>
            <person name="Tidwell J."/>
            <person name="Bellgard S.E."/>
            <person name="Bellgard M.I."/>
        </authorList>
    </citation>
    <scope>NUCLEOTIDE SEQUENCE</scope>
    <source>
        <tissue evidence="2">Shoot tissue taken approximately 20 cm above the soil surface</tissue>
    </source>
</reference>
<name>A0A0A9EF80_ARUDO</name>
<proteinExistence type="predicted"/>
<evidence type="ECO:0000313" key="2">
    <source>
        <dbReference type="EMBL" id="JAD97638.1"/>
    </source>
</evidence>
<keyword evidence="1" id="KW-0812">Transmembrane</keyword>
<organism evidence="2">
    <name type="scientific">Arundo donax</name>
    <name type="common">Giant reed</name>
    <name type="synonym">Donax arundinaceus</name>
    <dbReference type="NCBI Taxonomy" id="35708"/>
    <lineage>
        <taxon>Eukaryota</taxon>
        <taxon>Viridiplantae</taxon>
        <taxon>Streptophyta</taxon>
        <taxon>Embryophyta</taxon>
        <taxon>Tracheophyta</taxon>
        <taxon>Spermatophyta</taxon>
        <taxon>Magnoliopsida</taxon>
        <taxon>Liliopsida</taxon>
        <taxon>Poales</taxon>
        <taxon>Poaceae</taxon>
        <taxon>PACMAD clade</taxon>
        <taxon>Arundinoideae</taxon>
        <taxon>Arundineae</taxon>
        <taxon>Arundo</taxon>
    </lineage>
</organism>
<dbReference type="EMBL" id="GBRH01200257">
    <property type="protein sequence ID" value="JAD97638.1"/>
    <property type="molecule type" value="Transcribed_RNA"/>
</dbReference>
<keyword evidence="1" id="KW-1133">Transmembrane helix</keyword>
<feature type="transmembrane region" description="Helical" evidence="1">
    <location>
        <begin position="20"/>
        <end position="43"/>
    </location>
</feature>